<dbReference type="PANTHER" id="PTHR10334">
    <property type="entry name" value="CYSTEINE-RICH SECRETORY PROTEIN-RELATED"/>
    <property type="match status" value="1"/>
</dbReference>
<proteinExistence type="predicted"/>
<dbReference type="SUPFAM" id="SSF55797">
    <property type="entry name" value="PR-1-like"/>
    <property type="match status" value="1"/>
</dbReference>
<dbReference type="Proteomes" id="UP000195402">
    <property type="component" value="Unassembled WGS sequence"/>
</dbReference>
<dbReference type="OrthoDB" id="337038at2759"/>
<dbReference type="SMART" id="SM00198">
    <property type="entry name" value="SCP"/>
    <property type="match status" value="1"/>
</dbReference>
<gene>
    <name evidence="2" type="ORF">BVC80_8947g31</name>
</gene>
<keyword evidence="3" id="KW-1185">Reference proteome</keyword>
<accession>A0A200QRI2</accession>
<evidence type="ECO:0000313" key="3">
    <source>
        <dbReference type="Proteomes" id="UP000195402"/>
    </source>
</evidence>
<sequence>MLVGHNNARKTVGVPPLEWDILLTRYARVYSDQRRHDCKLIHSPSEGFGENLFWGQGRHWNATDAVAAWVAEKQWYNYDRNTCPTDKICSHYTQIVWRTTMRVGCAQIICDSGDTFITCEYYPPGNYIGARPY</sequence>
<dbReference type="EMBL" id="MVGT01001243">
    <property type="protein sequence ID" value="OVA13050.1"/>
    <property type="molecule type" value="Genomic_DNA"/>
</dbReference>
<dbReference type="OMA" id="CEYYPTG"/>
<reference evidence="2 3" key="1">
    <citation type="journal article" date="2017" name="Mol. Plant">
        <title>The Genome of Medicinal Plant Macleaya cordata Provides New Insights into Benzylisoquinoline Alkaloids Metabolism.</title>
        <authorList>
            <person name="Liu X."/>
            <person name="Liu Y."/>
            <person name="Huang P."/>
            <person name="Ma Y."/>
            <person name="Qing Z."/>
            <person name="Tang Q."/>
            <person name="Cao H."/>
            <person name="Cheng P."/>
            <person name="Zheng Y."/>
            <person name="Yuan Z."/>
            <person name="Zhou Y."/>
            <person name="Liu J."/>
            <person name="Tang Z."/>
            <person name="Zhuo Y."/>
            <person name="Zhang Y."/>
            <person name="Yu L."/>
            <person name="Huang J."/>
            <person name="Yang P."/>
            <person name="Peng Q."/>
            <person name="Zhang J."/>
            <person name="Jiang W."/>
            <person name="Zhang Z."/>
            <person name="Lin K."/>
            <person name="Ro D.K."/>
            <person name="Chen X."/>
            <person name="Xiong X."/>
            <person name="Shang Y."/>
            <person name="Huang S."/>
            <person name="Zeng J."/>
        </authorList>
    </citation>
    <scope>NUCLEOTIDE SEQUENCE [LARGE SCALE GENOMIC DNA]</scope>
    <source>
        <strain evidence="3">cv. BLH2017</strain>
        <tissue evidence="2">Root</tissue>
    </source>
</reference>
<dbReference type="InterPro" id="IPR035940">
    <property type="entry name" value="CAP_sf"/>
</dbReference>
<dbReference type="InParanoid" id="A0A200QRI2"/>
<dbReference type="InterPro" id="IPR001283">
    <property type="entry name" value="CRISP-related"/>
</dbReference>
<evidence type="ECO:0000313" key="2">
    <source>
        <dbReference type="EMBL" id="OVA13050.1"/>
    </source>
</evidence>
<organism evidence="2 3">
    <name type="scientific">Macleaya cordata</name>
    <name type="common">Five-seeded plume-poppy</name>
    <name type="synonym">Bocconia cordata</name>
    <dbReference type="NCBI Taxonomy" id="56857"/>
    <lineage>
        <taxon>Eukaryota</taxon>
        <taxon>Viridiplantae</taxon>
        <taxon>Streptophyta</taxon>
        <taxon>Embryophyta</taxon>
        <taxon>Tracheophyta</taxon>
        <taxon>Spermatophyta</taxon>
        <taxon>Magnoliopsida</taxon>
        <taxon>Ranunculales</taxon>
        <taxon>Papaveraceae</taxon>
        <taxon>Papaveroideae</taxon>
        <taxon>Macleaya</taxon>
    </lineage>
</organism>
<dbReference type="CDD" id="cd05381">
    <property type="entry name" value="CAP_PR-1"/>
    <property type="match status" value="1"/>
</dbReference>
<name>A0A200QRI2_MACCD</name>
<dbReference type="Pfam" id="PF00188">
    <property type="entry name" value="CAP"/>
    <property type="match status" value="1"/>
</dbReference>
<dbReference type="InterPro" id="IPR014044">
    <property type="entry name" value="CAP_dom"/>
</dbReference>
<dbReference type="AlphaFoldDB" id="A0A200QRI2"/>
<dbReference type="PRINTS" id="PR00837">
    <property type="entry name" value="V5TPXLIKE"/>
</dbReference>
<comment type="caution">
    <text evidence="2">The sequence shown here is derived from an EMBL/GenBank/DDBJ whole genome shotgun (WGS) entry which is preliminary data.</text>
</comment>
<protein>
    <submittedName>
        <fullName evidence="2">Allergen V5/Tpx-1-related</fullName>
    </submittedName>
</protein>
<dbReference type="FunFam" id="3.40.33.10:FF:000004">
    <property type="entry name" value="CAP, cysteine-rich secretory protein, antigen 5"/>
    <property type="match status" value="1"/>
</dbReference>
<feature type="domain" description="SCP" evidence="1">
    <location>
        <begin position="1"/>
        <end position="129"/>
    </location>
</feature>
<evidence type="ECO:0000259" key="1">
    <source>
        <dbReference type="SMART" id="SM00198"/>
    </source>
</evidence>
<dbReference type="Gene3D" id="3.40.33.10">
    <property type="entry name" value="CAP"/>
    <property type="match status" value="1"/>
</dbReference>
<dbReference type="STRING" id="56857.A0A200QRI2"/>